<reference evidence="1" key="1">
    <citation type="submission" date="2022-07" db="EMBL/GenBank/DDBJ databases">
        <title>The genome of Lyophyllum shimeji provides insight into the initial evolution of ectomycorrhizal fungal genome.</title>
        <authorList>
            <person name="Kobayashi Y."/>
            <person name="Shibata T."/>
            <person name="Hirakawa H."/>
            <person name="Shigenobu S."/>
            <person name="Nishiyama T."/>
            <person name="Yamada A."/>
            <person name="Hasebe M."/>
            <person name="Kawaguchi M."/>
        </authorList>
    </citation>
    <scope>NUCLEOTIDE SEQUENCE</scope>
    <source>
        <strain evidence="1">AT787</strain>
    </source>
</reference>
<evidence type="ECO:0000313" key="2">
    <source>
        <dbReference type="Proteomes" id="UP001063166"/>
    </source>
</evidence>
<sequence length="166" mass="17637">MVPTLQQSSVARCRRLHAVVVDGRFVVVVHTALKPVFLPPHAQEGISVRSAITQTWMRHFARVSARFSEWYKSSCFLLSIICATPPSPDPPLPGILPVVAARPPTSRVITPPPPRPAAMHPAVAVPIAIAALRRTAPLNPVAAAPPVTTAKAAPVCLASASAESWE</sequence>
<organism evidence="1 2">
    <name type="scientific">Lyophyllum shimeji</name>
    <name type="common">Hon-shimeji</name>
    <name type="synonym">Tricholoma shimeji</name>
    <dbReference type="NCBI Taxonomy" id="47721"/>
    <lineage>
        <taxon>Eukaryota</taxon>
        <taxon>Fungi</taxon>
        <taxon>Dikarya</taxon>
        <taxon>Basidiomycota</taxon>
        <taxon>Agaricomycotina</taxon>
        <taxon>Agaricomycetes</taxon>
        <taxon>Agaricomycetidae</taxon>
        <taxon>Agaricales</taxon>
        <taxon>Tricholomatineae</taxon>
        <taxon>Lyophyllaceae</taxon>
        <taxon>Lyophyllum</taxon>
    </lineage>
</organism>
<proteinExistence type="predicted"/>
<accession>A0A9P3Q0V2</accession>
<keyword evidence="2" id="KW-1185">Reference proteome</keyword>
<evidence type="ECO:0000313" key="1">
    <source>
        <dbReference type="EMBL" id="GLB44671.1"/>
    </source>
</evidence>
<protein>
    <submittedName>
        <fullName evidence="1">Uncharacterized protein</fullName>
    </submittedName>
</protein>
<dbReference type="Proteomes" id="UP001063166">
    <property type="component" value="Unassembled WGS sequence"/>
</dbReference>
<dbReference type="AlphaFoldDB" id="A0A9P3Q0V2"/>
<dbReference type="EMBL" id="BRPK01000018">
    <property type="protein sequence ID" value="GLB44671.1"/>
    <property type="molecule type" value="Genomic_DNA"/>
</dbReference>
<name>A0A9P3Q0V2_LYOSH</name>
<comment type="caution">
    <text evidence="1">The sequence shown here is derived from an EMBL/GenBank/DDBJ whole genome shotgun (WGS) entry which is preliminary data.</text>
</comment>
<gene>
    <name evidence="1" type="ORF">LshimejAT787_1800080</name>
</gene>